<dbReference type="Proteomes" id="UP000028521">
    <property type="component" value="Unassembled WGS sequence"/>
</dbReference>
<dbReference type="InterPro" id="IPR050834">
    <property type="entry name" value="Glycosyltransf_2"/>
</dbReference>
<dbReference type="AlphaFoldDB" id="A0A084TJ65"/>
<sequence length="439" mass="50489">MLFQFYKYIQPTHYFLLRQEVGGVFPNPEGLPKTVLEQVTPLPYASPLAQAYDKSWQALQKGWVGAAAPLTHIEPLSVLDNYQFVRAYFKTPWVWYVLLLRLLAGKHPLNELQAFLKSRHMPKASLYKPQLAQPEWHSIAWPKNQPLVSVVIPTLNRYPYLKDVLKDLEKQEYKNFEVLVVDQSQPFQEAFYNDWPFPLKVIRQKEKALWLARNTAIKQSQGEYILLFDDDSRVAPDWITNHLKGLEAFKADISSGVSISKVGDKVPEHYSIFKISDQLDTGNAMIKKAVFKKIGLFDRQFEKQRMGDGEFGARAHVHGLLNVSNPKAKRLHLKVGTGGLRDMGSWDAFRTKNLLDPRPIPSVLYYFRRYYGNQAAKYAILKTVPLSIMPYQFKGHKVLKVVGVFVSLLLLPLVVFQVFKSWRLASKKLKEGPMIEALE</sequence>
<protein>
    <submittedName>
        <fullName evidence="3">Glycosyl transferase family 2</fullName>
    </submittedName>
</protein>
<keyword evidence="1" id="KW-0472">Membrane</keyword>
<dbReference type="InterPro" id="IPR029044">
    <property type="entry name" value="Nucleotide-diphossugar_trans"/>
</dbReference>
<evidence type="ECO:0000313" key="4">
    <source>
        <dbReference type="Proteomes" id="UP000028521"/>
    </source>
</evidence>
<comment type="caution">
    <text evidence="3">The sequence shown here is derived from an EMBL/GenBank/DDBJ whole genome shotgun (WGS) entry which is preliminary data.</text>
</comment>
<feature type="domain" description="Glycosyltransferase 2-like" evidence="2">
    <location>
        <begin position="149"/>
        <end position="272"/>
    </location>
</feature>
<keyword evidence="4" id="KW-1185">Reference proteome</keyword>
<reference evidence="3 4" key="1">
    <citation type="journal article" date="2014" name="Genome Announc.">
        <title>Draft Genome Sequence of the Algicidal Bacterium Mangrovimonas yunxiaonensis Strain LY01.</title>
        <authorList>
            <person name="Li Y."/>
            <person name="Zhu H."/>
            <person name="Li C."/>
            <person name="Zhang H."/>
            <person name="Chen Z."/>
            <person name="Zheng W."/>
            <person name="Xu H."/>
            <person name="Zheng T."/>
        </authorList>
    </citation>
    <scope>NUCLEOTIDE SEQUENCE [LARGE SCALE GENOMIC DNA]</scope>
    <source>
        <strain evidence="3 4">LY01</strain>
    </source>
</reference>
<dbReference type="PANTHER" id="PTHR43685">
    <property type="entry name" value="GLYCOSYLTRANSFERASE"/>
    <property type="match status" value="1"/>
</dbReference>
<accession>A0A084TJ65</accession>
<proteinExistence type="predicted"/>
<dbReference type="PANTHER" id="PTHR43685:SF3">
    <property type="entry name" value="SLR2126 PROTEIN"/>
    <property type="match status" value="1"/>
</dbReference>
<evidence type="ECO:0000256" key="1">
    <source>
        <dbReference type="SAM" id="Phobius"/>
    </source>
</evidence>
<reference evidence="4" key="2">
    <citation type="submission" date="2014-07" db="EMBL/GenBank/DDBJ databases">
        <title>Genome sequence of Mangrovimonas yunxiaonensis.</title>
        <authorList>
            <person name="Li Y."/>
            <person name="Zheng T."/>
        </authorList>
    </citation>
    <scope>NUCLEOTIDE SEQUENCE [LARGE SCALE GENOMIC DNA]</scope>
    <source>
        <strain evidence="4">LY01</strain>
    </source>
</reference>
<keyword evidence="1" id="KW-0812">Transmembrane</keyword>
<dbReference type="EMBL" id="JPFK01000007">
    <property type="protein sequence ID" value="KFB00751.1"/>
    <property type="molecule type" value="Genomic_DNA"/>
</dbReference>
<dbReference type="eggNOG" id="COG1216">
    <property type="taxonomic scope" value="Bacteria"/>
</dbReference>
<keyword evidence="1" id="KW-1133">Transmembrane helix</keyword>
<dbReference type="GO" id="GO:0016740">
    <property type="term" value="F:transferase activity"/>
    <property type="evidence" value="ECO:0007669"/>
    <property type="project" value="UniProtKB-KW"/>
</dbReference>
<feature type="transmembrane region" description="Helical" evidence="1">
    <location>
        <begin position="398"/>
        <end position="419"/>
    </location>
</feature>
<dbReference type="OrthoDB" id="1326385at2"/>
<dbReference type="SUPFAM" id="SSF53448">
    <property type="entry name" value="Nucleotide-diphospho-sugar transferases"/>
    <property type="match status" value="1"/>
</dbReference>
<organism evidence="3 4">
    <name type="scientific">Mangrovimonas yunxiaonensis</name>
    <dbReference type="NCBI Taxonomy" id="1197477"/>
    <lineage>
        <taxon>Bacteria</taxon>
        <taxon>Pseudomonadati</taxon>
        <taxon>Bacteroidota</taxon>
        <taxon>Flavobacteriia</taxon>
        <taxon>Flavobacteriales</taxon>
        <taxon>Flavobacteriaceae</taxon>
        <taxon>Mangrovimonas</taxon>
    </lineage>
</organism>
<dbReference type="Pfam" id="PF00535">
    <property type="entry name" value="Glycos_transf_2"/>
    <property type="match status" value="1"/>
</dbReference>
<gene>
    <name evidence="3" type="ORF">IA57_09865</name>
</gene>
<dbReference type="Gene3D" id="3.90.550.10">
    <property type="entry name" value="Spore Coat Polysaccharide Biosynthesis Protein SpsA, Chain A"/>
    <property type="match status" value="1"/>
</dbReference>
<name>A0A084TJ65_9FLAO</name>
<evidence type="ECO:0000313" key="3">
    <source>
        <dbReference type="EMBL" id="KFB00751.1"/>
    </source>
</evidence>
<dbReference type="CDD" id="cd00761">
    <property type="entry name" value="Glyco_tranf_GTA_type"/>
    <property type="match status" value="1"/>
</dbReference>
<dbReference type="RefSeq" id="WP_036122506.1">
    <property type="nucleotide sequence ID" value="NZ_BMET01000006.1"/>
</dbReference>
<keyword evidence="3" id="KW-0808">Transferase</keyword>
<evidence type="ECO:0000259" key="2">
    <source>
        <dbReference type="Pfam" id="PF00535"/>
    </source>
</evidence>
<dbReference type="STRING" id="1197477.IA57_09865"/>
<dbReference type="InterPro" id="IPR001173">
    <property type="entry name" value="Glyco_trans_2-like"/>
</dbReference>